<dbReference type="PATRIC" id="fig|1217651.3.peg.3280"/>
<dbReference type="HOGENOM" id="CLU_648742_0_0_6"/>
<organism evidence="1 2">
    <name type="scientific">Acinetobacter bereziniae NIPH 3</name>
    <dbReference type="NCBI Taxonomy" id="1217651"/>
    <lineage>
        <taxon>Bacteria</taxon>
        <taxon>Pseudomonadati</taxon>
        <taxon>Pseudomonadota</taxon>
        <taxon>Gammaproteobacteria</taxon>
        <taxon>Moraxellales</taxon>
        <taxon>Moraxellaceae</taxon>
        <taxon>Acinetobacter</taxon>
    </lineage>
</organism>
<dbReference type="Proteomes" id="UP000013270">
    <property type="component" value="Unassembled WGS sequence"/>
</dbReference>
<dbReference type="Gene3D" id="3.40.50.2000">
    <property type="entry name" value="Glycogen Phosphorylase B"/>
    <property type="match status" value="2"/>
</dbReference>
<evidence type="ECO:0008006" key="3">
    <source>
        <dbReference type="Google" id="ProtNLM"/>
    </source>
</evidence>
<sequence>MLIIYGALNLGGIETFFVRLAKERFINNKKTKILFLVPRHIAKFDITLLQELLKYSDIYYYEDVFKKTYINWRFLLCHSLDTIKIKYILDGCSQIHVSDIQYGLIANEMLKSIGISKPITFGVYHSMEYTWKMDRLPYFERVNRKFLYEVVDSHNIMCFSMDAKEIIKNRTGYDLKNAKTFRLGVTSFSLVDKRVISEKPDIIKMCAIGRLTDFKTYNFWMPKIINNLNYKGVRITLDIYGDGDSEEKVKKIVSEYSDYVKILPSFNYEKFKAIASSYDLFIGSGTAIIEASSLGVPSIIGIESINEGKTYGFFCDFSKYEYNVMGLPFDLKNVECVIKKFSELSIPQINDLSIRHQEAAKDFDMAECENNFDNNCFVNTSYYKYNRLLYSISKIFFQIKLKFNKKSIYNDFI</sequence>
<dbReference type="AlphaFoldDB" id="N8YNA8"/>
<evidence type="ECO:0000313" key="2">
    <source>
        <dbReference type="Proteomes" id="UP000013270"/>
    </source>
</evidence>
<dbReference type="EMBL" id="APPK01000046">
    <property type="protein sequence ID" value="ENV20740.1"/>
    <property type="molecule type" value="Genomic_DNA"/>
</dbReference>
<evidence type="ECO:0000313" key="1">
    <source>
        <dbReference type="EMBL" id="ENV20740.1"/>
    </source>
</evidence>
<name>N8YNA8_ACIBZ</name>
<protein>
    <recommendedName>
        <fullName evidence="3">Glycosyl transferase family 1 domain-containing protein</fullName>
    </recommendedName>
</protein>
<dbReference type="RefSeq" id="WP_004832135.1">
    <property type="nucleotide sequence ID" value="NZ_KB849469.1"/>
</dbReference>
<comment type="caution">
    <text evidence="1">The sequence shown here is derived from an EMBL/GenBank/DDBJ whole genome shotgun (WGS) entry which is preliminary data.</text>
</comment>
<gene>
    <name evidence="1" type="ORF">F963_03322</name>
</gene>
<reference evidence="1 2" key="1">
    <citation type="submission" date="2013-02" db="EMBL/GenBank/DDBJ databases">
        <title>The Genome Sequence of Acinetobacter bereziniae NIPH 3.</title>
        <authorList>
            <consortium name="The Broad Institute Genome Sequencing Platform"/>
            <consortium name="The Broad Institute Genome Sequencing Center for Infectious Disease"/>
            <person name="Cerqueira G."/>
            <person name="Feldgarden M."/>
            <person name="Courvalin P."/>
            <person name="Perichon B."/>
            <person name="Grillot-Courvalin C."/>
            <person name="Clermont D."/>
            <person name="Rocha E."/>
            <person name="Yoon E.-J."/>
            <person name="Nemec A."/>
            <person name="Walker B."/>
            <person name="Young S.K."/>
            <person name="Zeng Q."/>
            <person name="Gargeya S."/>
            <person name="Fitzgerald M."/>
            <person name="Haas B."/>
            <person name="Abouelleil A."/>
            <person name="Alvarado L."/>
            <person name="Arachchi H.M."/>
            <person name="Berlin A.M."/>
            <person name="Chapman S.B."/>
            <person name="Dewar J."/>
            <person name="Goldberg J."/>
            <person name="Griggs A."/>
            <person name="Gujja S."/>
            <person name="Hansen M."/>
            <person name="Howarth C."/>
            <person name="Imamovic A."/>
            <person name="Larimer J."/>
            <person name="McCowan C."/>
            <person name="Murphy C."/>
            <person name="Neiman D."/>
            <person name="Pearson M."/>
            <person name="Priest M."/>
            <person name="Roberts A."/>
            <person name="Saif S."/>
            <person name="Shea T."/>
            <person name="Sisk P."/>
            <person name="Sykes S."/>
            <person name="Wortman J."/>
            <person name="Nusbaum C."/>
            <person name="Birren B."/>
        </authorList>
    </citation>
    <scope>NUCLEOTIDE SEQUENCE [LARGE SCALE GENOMIC DNA]</scope>
    <source>
        <strain evidence="1 2">NIPH 3</strain>
    </source>
</reference>
<dbReference type="SUPFAM" id="SSF53756">
    <property type="entry name" value="UDP-Glycosyltransferase/glycogen phosphorylase"/>
    <property type="match status" value="1"/>
</dbReference>
<accession>N8YNA8</accession>
<proteinExistence type="predicted"/>